<proteinExistence type="inferred from homology"/>
<evidence type="ECO:0000313" key="9">
    <source>
        <dbReference type="EMBL" id="CAE0061094.1"/>
    </source>
</evidence>
<comment type="similarity">
    <text evidence="2">Belongs to the CDIP1/LITAF family.</text>
</comment>
<sequence>MNPNSGGVGGNYVPPDPFTGAPMPVRDTSEPVVNNSNLQQSDAYNQMYQQQVSLNTSQNYPSVRDERIEDDVRPHPAPAPTPAPKPPAPAPAASATAPKATPPPRGGPDGSAQHRNLGKRPVVVECPSCRNRKRSKMKFNHCTTANWTYCLISSIFCLGWMAAPFIFTDCCCNCGSDVSHTCPECGFVLGTN</sequence>
<evidence type="ECO:0000256" key="2">
    <source>
        <dbReference type="ARBA" id="ARBA00005975"/>
    </source>
</evidence>
<organism evidence="9">
    <name type="scientific">Rhodosorus marinus</name>
    <dbReference type="NCBI Taxonomy" id="101924"/>
    <lineage>
        <taxon>Eukaryota</taxon>
        <taxon>Rhodophyta</taxon>
        <taxon>Stylonematophyceae</taxon>
        <taxon>Stylonematales</taxon>
        <taxon>Stylonemataceae</taxon>
        <taxon>Rhodosorus</taxon>
    </lineage>
</organism>
<feature type="transmembrane region" description="Helical" evidence="7">
    <location>
        <begin position="146"/>
        <end position="167"/>
    </location>
</feature>
<evidence type="ECO:0000259" key="8">
    <source>
        <dbReference type="PROSITE" id="PS51837"/>
    </source>
</evidence>
<keyword evidence="4" id="KW-0862">Zinc</keyword>
<dbReference type="PANTHER" id="PTHR23292">
    <property type="entry name" value="LIPOPOLYSACCHARIDE-INDUCED TUMOR NECROSIS FACTOR-ALPHA FACTOR"/>
    <property type="match status" value="1"/>
</dbReference>
<dbReference type="AlphaFoldDB" id="A0A7S3A461"/>
<feature type="region of interest" description="Disordered" evidence="6">
    <location>
        <begin position="1"/>
        <end position="117"/>
    </location>
</feature>
<evidence type="ECO:0000256" key="4">
    <source>
        <dbReference type="ARBA" id="ARBA00022833"/>
    </source>
</evidence>
<keyword evidence="3" id="KW-0479">Metal-binding</keyword>
<feature type="compositionally biased region" description="Polar residues" evidence="6">
    <location>
        <begin position="31"/>
        <end position="61"/>
    </location>
</feature>
<protein>
    <recommendedName>
        <fullName evidence="8">LITAF domain-containing protein</fullName>
    </recommendedName>
</protein>
<keyword evidence="7" id="KW-1133">Transmembrane helix</keyword>
<evidence type="ECO:0000256" key="1">
    <source>
        <dbReference type="ARBA" id="ARBA00004170"/>
    </source>
</evidence>
<dbReference type="GO" id="GO:0016020">
    <property type="term" value="C:membrane"/>
    <property type="evidence" value="ECO:0007669"/>
    <property type="project" value="UniProtKB-SubCell"/>
</dbReference>
<dbReference type="Pfam" id="PF10601">
    <property type="entry name" value="zf-LITAF-like"/>
    <property type="match status" value="1"/>
</dbReference>
<evidence type="ECO:0000256" key="5">
    <source>
        <dbReference type="ARBA" id="ARBA00023136"/>
    </source>
</evidence>
<dbReference type="EMBL" id="HBHW01037927">
    <property type="protein sequence ID" value="CAE0061094.1"/>
    <property type="molecule type" value="Transcribed_RNA"/>
</dbReference>
<evidence type="ECO:0000256" key="3">
    <source>
        <dbReference type="ARBA" id="ARBA00022723"/>
    </source>
</evidence>
<dbReference type="GO" id="GO:0008270">
    <property type="term" value="F:zinc ion binding"/>
    <property type="evidence" value="ECO:0007669"/>
    <property type="project" value="TreeGrafter"/>
</dbReference>
<feature type="compositionally biased region" description="Pro residues" evidence="6">
    <location>
        <begin position="75"/>
        <end position="90"/>
    </location>
</feature>
<keyword evidence="5 7" id="KW-0472">Membrane</keyword>
<gene>
    <name evidence="9" type="ORF">RMAR00112_LOCUS29160</name>
</gene>
<feature type="compositionally biased region" description="Gly residues" evidence="6">
    <location>
        <begin position="1"/>
        <end position="10"/>
    </location>
</feature>
<dbReference type="PROSITE" id="PS51837">
    <property type="entry name" value="LITAF"/>
    <property type="match status" value="1"/>
</dbReference>
<dbReference type="InterPro" id="IPR037519">
    <property type="entry name" value="LITAF_fam"/>
</dbReference>
<comment type="subcellular location">
    <subcellularLocation>
        <location evidence="1">Membrane</location>
        <topology evidence="1">Peripheral membrane protein</topology>
    </subcellularLocation>
</comment>
<reference evidence="9" key="1">
    <citation type="submission" date="2021-01" db="EMBL/GenBank/DDBJ databases">
        <authorList>
            <person name="Corre E."/>
            <person name="Pelletier E."/>
            <person name="Niang G."/>
            <person name="Scheremetjew M."/>
            <person name="Finn R."/>
            <person name="Kale V."/>
            <person name="Holt S."/>
            <person name="Cochrane G."/>
            <person name="Meng A."/>
            <person name="Brown T."/>
            <person name="Cohen L."/>
        </authorList>
    </citation>
    <scope>NUCLEOTIDE SEQUENCE</scope>
    <source>
        <strain evidence="9">CCMP 769</strain>
    </source>
</reference>
<dbReference type="SMART" id="SM00714">
    <property type="entry name" value="LITAF"/>
    <property type="match status" value="1"/>
</dbReference>
<name>A0A7S3A461_9RHOD</name>
<dbReference type="PANTHER" id="PTHR23292:SF6">
    <property type="entry name" value="FI16602P1-RELATED"/>
    <property type="match status" value="1"/>
</dbReference>
<accession>A0A7S3A461</accession>
<feature type="domain" description="LITAF" evidence="8">
    <location>
        <begin position="106"/>
        <end position="192"/>
    </location>
</feature>
<dbReference type="InterPro" id="IPR006629">
    <property type="entry name" value="LITAF"/>
</dbReference>
<keyword evidence="7" id="KW-0812">Transmembrane</keyword>
<evidence type="ECO:0000256" key="6">
    <source>
        <dbReference type="SAM" id="MobiDB-lite"/>
    </source>
</evidence>
<evidence type="ECO:0000256" key="7">
    <source>
        <dbReference type="SAM" id="Phobius"/>
    </source>
</evidence>
<feature type="compositionally biased region" description="Basic and acidic residues" evidence="6">
    <location>
        <begin position="63"/>
        <end position="74"/>
    </location>
</feature>